<dbReference type="AlphaFoldDB" id="A0A7X2MW89"/>
<feature type="transmembrane region" description="Helical" evidence="7">
    <location>
        <begin position="181"/>
        <end position="199"/>
    </location>
</feature>
<evidence type="ECO:0000259" key="8">
    <source>
        <dbReference type="PROSITE" id="PS50928"/>
    </source>
</evidence>
<dbReference type="InterPro" id="IPR035906">
    <property type="entry name" value="MetI-like_sf"/>
</dbReference>
<dbReference type="PANTHER" id="PTHR43163:SF6">
    <property type="entry name" value="DIPEPTIDE TRANSPORT SYSTEM PERMEASE PROTEIN DPPB-RELATED"/>
    <property type="match status" value="1"/>
</dbReference>
<dbReference type="InterPro" id="IPR045621">
    <property type="entry name" value="BPD_transp_1_N"/>
</dbReference>
<feature type="domain" description="ABC transmembrane type-1" evidence="8">
    <location>
        <begin position="94"/>
        <end position="299"/>
    </location>
</feature>
<organism evidence="9 10">
    <name type="scientific">Inconstantimicrobium porci</name>
    <dbReference type="NCBI Taxonomy" id="2652291"/>
    <lineage>
        <taxon>Bacteria</taxon>
        <taxon>Bacillati</taxon>
        <taxon>Bacillota</taxon>
        <taxon>Clostridia</taxon>
        <taxon>Eubacteriales</taxon>
        <taxon>Clostridiaceae</taxon>
        <taxon>Inconstantimicrobium</taxon>
    </lineage>
</organism>
<protein>
    <submittedName>
        <fullName evidence="9">ABC transporter permease</fullName>
    </submittedName>
</protein>
<evidence type="ECO:0000256" key="3">
    <source>
        <dbReference type="ARBA" id="ARBA00022475"/>
    </source>
</evidence>
<proteinExistence type="inferred from homology"/>
<dbReference type="EMBL" id="VULX01000001">
    <property type="protein sequence ID" value="MSR90234.1"/>
    <property type="molecule type" value="Genomic_DNA"/>
</dbReference>
<comment type="subcellular location">
    <subcellularLocation>
        <location evidence="1 7">Cell membrane</location>
        <topology evidence="1 7">Multi-pass membrane protein</topology>
    </subcellularLocation>
</comment>
<evidence type="ECO:0000256" key="2">
    <source>
        <dbReference type="ARBA" id="ARBA00022448"/>
    </source>
</evidence>
<keyword evidence="3" id="KW-1003">Cell membrane</keyword>
<gene>
    <name evidence="9" type="ORF">FYJ33_02075</name>
</gene>
<dbReference type="Gene3D" id="1.10.3720.10">
    <property type="entry name" value="MetI-like"/>
    <property type="match status" value="1"/>
</dbReference>
<dbReference type="Pfam" id="PF19300">
    <property type="entry name" value="BPD_transp_1_N"/>
    <property type="match status" value="1"/>
</dbReference>
<dbReference type="PANTHER" id="PTHR43163">
    <property type="entry name" value="DIPEPTIDE TRANSPORT SYSTEM PERMEASE PROTEIN DPPB-RELATED"/>
    <property type="match status" value="1"/>
</dbReference>
<dbReference type="InterPro" id="IPR000515">
    <property type="entry name" value="MetI-like"/>
</dbReference>
<evidence type="ECO:0000256" key="4">
    <source>
        <dbReference type="ARBA" id="ARBA00022692"/>
    </source>
</evidence>
<comment type="similarity">
    <text evidence="7">Belongs to the binding-protein-dependent transport system permease family.</text>
</comment>
<sequence length="313" mass="34741">MKYLIRKILTLITTLFVVSLLCFGAFSVVPGDPASLILGTEASPERIAVLREQLGLNKPLFSQYKDWVVNLFSGNCGQSIKYNMPVKNIIRGRLPVTLILSLMVIIIIILVAIPIGVYVAKKKDSLAGKFVNAITMINLSVPNFFLGIMFIWFFGMLLKFFTPGGYISYADNFLNFLKFMLFPAIAIAIPHIATVVKFLKSSILNEMKKEYVRTAYSKGNTKNSVLYSHVLKNSLISVVTVLGMIIAEIFSGSIIMEQVYGIPGIGRLLISSITARDFPVVETLVIYIAFVVVIINTIVDIVLQFINPQVSIK</sequence>
<name>A0A7X2MW89_9CLOT</name>
<dbReference type="PROSITE" id="PS50928">
    <property type="entry name" value="ABC_TM1"/>
    <property type="match status" value="1"/>
</dbReference>
<keyword evidence="6 7" id="KW-0472">Membrane</keyword>
<evidence type="ECO:0000313" key="10">
    <source>
        <dbReference type="Proteomes" id="UP000460287"/>
    </source>
</evidence>
<dbReference type="Pfam" id="PF00528">
    <property type="entry name" value="BPD_transp_1"/>
    <property type="match status" value="1"/>
</dbReference>
<accession>A0A7X2MW89</accession>
<evidence type="ECO:0000256" key="6">
    <source>
        <dbReference type="ARBA" id="ARBA00023136"/>
    </source>
</evidence>
<dbReference type="SUPFAM" id="SSF161098">
    <property type="entry name" value="MetI-like"/>
    <property type="match status" value="1"/>
</dbReference>
<reference evidence="9 10" key="1">
    <citation type="submission" date="2019-08" db="EMBL/GenBank/DDBJ databases">
        <title>In-depth cultivation of the pig gut microbiome towards novel bacterial diversity and tailored functional studies.</title>
        <authorList>
            <person name="Wylensek D."/>
            <person name="Hitch T.C.A."/>
            <person name="Clavel T."/>
        </authorList>
    </citation>
    <scope>NUCLEOTIDE SEQUENCE [LARGE SCALE GENOMIC DNA]</scope>
    <source>
        <strain evidence="9 10">WCA-383-APC-5B</strain>
    </source>
</reference>
<evidence type="ECO:0000256" key="7">
    <source>
        <dbReference type="RuleBase" id="RU363032"/>
    </source>
</evidence>
<dbReference type="GO" id="GO:0055085">
    <property type="term" value="P:transmembrane transport"/>
    <property type="evidence" value="ECO:0007669"/>
    <property type="project" value="InterPro"/>
</dbReference>
<feature type="transmembrane region" description="Helical" evidence="7">
    <location>
        <begin position="141"/>
        <end position="161"/>
    </location>
</feature>
<evidence type="ECO:0000256" key="1">
    <source>
        <dbReference type="ARBA" id="ARBA00004651"/>
    </source>
</evidence>
<keyword evidence="2 7" id="KW-0813">Transport</keyword>
<dbReference type="CDD" id="cd06261">
    <property type="entry name" value="TM_PBP2"/>
    <property type="match status" value="1"/>
</dbReference>
<keyword evidence="10" id="KW-1185">Reference proteome</keyword>
<feature type="transmembrane region" description="Helical" evidence="7">
    <location>
        <begin position="94"/>
        <end position="120"/>
    </location>
</feature>
<dbReference type="GO" id="GO:0005886">
    <property type="term" value="C:plasma membrane"/>
    <property type="evidence" value="ECO:0007669"/>
    <property type="project" value="UniProtKB-SubCell"/>
</dbReference>
<feature type="transmembrane region" description="Helical" evidence="7">
    <location>
        <begin position="235"/>
        <end position="256"/>
    </location>
</feature>
<dbReference type="Proteomes" id="UP000460287">
    <property type="component" value="Unassembled WGS sequence"/>
</dbReference>
<keyword evidence="5 7" id="KW-1133">Transmembrane helix</keyword>
<keyword evidence="4 7" id="KW-0812">Transmembrane</keyword>
<feature type="transmembrane region" description="Helical" evidence="7">
    <location>
        <begin position="284"/>
        <end position="306"/>
    </location>
</feature>
<evidence type="ECO:0000256" key="5">
    <source>
        <dbReference type="ARBA" id="ARBA00022989"/>
    </source>
</evidence>
<comment type="caution">
    <text evidence="9">The sequence shown here is derived from an EMBL/GenBank/DDBJ whole genome shotgun (WGS) entry which is preliminary data.</text>
</comment>
<evidence type="ECO:0000313" key="9">
    <source>
        <dbReference type="EMBL" id="MSR90234.1"/>
    </source>
</evidence>
<dbReference type="RefSeq" id="WP_154530101.1">
    <property type="nucleotide sequence ID" value="NZ_VULX01000001.1"/>
</dbReference>